<dbReference type="PANTHER" id="PTHR43401">
    <property type="entry name" value="L-THREONINE 3-DEHYDROGENASE"/>
    <property type="match status" value="1"/>
</dbReference>
<dbReference type="InterPro" id="IPR050129">
    <property type="entry name" value="Zn_alcohol_dh"/>
</dbReference>
<evidence type="ECO:0000256" key="3">
    <source>
        <dbReference type="ARBA" id="ARBA00023002"/>
    </source>
</evidence>
<dbReference type="RefSeq" id="WP_060860042.1">
    <property type="nucleotide sequence ID" value="NZ_LIRB01000115.1"/>
</dbReference>
<keyword evidence="3" id="KW-0560">Oxidoreductase</keyword>
<dbReference type="InterPro" id="IPR013149">
    <property type="entry name" value="ADH-like_C"/>
</dbReference>
<evidence type="ECO:0000256" key="2">
    <source>
        <dbReference type="ARBA" id="ARBA00022833"/>
    </source>
</evidence>
<evidence type="ECO:0000259" key="5">
    <source>
        <dbReference type="SMART" id="SM00829"/>
    </source>
</evidence>
<dbReference type="OrthoDB" id="9770238at2"/>
<keyword evidence="7" id="KW-1185">Reference proteome</keyword>
<evidence type="ECO:0000313" key="7">
    <source>
        <dbReference type="Proteomes" id="UP000070475"/>
    </source>
</evidence>
<dbReference type="EMBL" id="LIRB01000115">
    <property type="protein sequence ID" value="KWX79003.1"/>
    <property type="molecule type" value="Genomic_DNA"/>
</dbReference>
<keyword evidence="1 4" id="KW-0479">Metal-binding</keyword>
<evidence type="ECO:0000256" key="4">
    <source>
        <dbReference type="RuleBase" id="RU361277"/>
    </source>
</evidence>
<dbReference type="InterPro" id="IPR013154">
    <property type="entry name" value="ADH-like_N"/>
</dbReference>
<dbReference type="SUPFAM" id="SSF50129">
    <property type="entry name" value="GroES-like"/>
    <property type="match status" value="1"/>
</dbReference>
<protein>
    <recommendedName>
        <fullName evidence="5">Enoyl reductase (ER) domain-containing protein</fullName>
    </recommendedName>
</protein>
<feature type="domain" description="Enoyl reductase (ER)" evidence="5">
    <location>
        <begin position="8"/>
        <end position="317"/>
    </location>
</feature>
<keyword evidence="2 4" id="KW-0862">Zinc</keyword>
<organism evidence="6 7">
    <name type="scientific">Paenibacillus riograndensis</name>
    <dbReference type="NCBI Taxonomy" id="483937"/>
    <lineage>
        <taxon>Bacteria</taxon>
        <taxon>Bacillati</taxon>
        <taxon>Bacillota</taxon>
        <taxon>Bacilli</taxon>
        <taxon>Bacillales</taxon>
        <taxon>Paenibacillaceae</taxon>
        <taxon>Paenibacillus</taxon>
        <taxon>Paenibacillus sonchi group</taxon>
    </lineage>
</organism>
<comment type="caution">
    <text evidence="6">The sequence shown here is derived from an EMBL/GenBank/DDBJ whole genome shotgun (WGS) entry which is preliminary data.</text>
</comment>
<dbReference type="Gene3D" id="3.90.180.10">
    <property type="entry name" value="Medium-chain alcohol dehydrogenases, catalytic domain"/>
    <property type="match status" value="2"/>
</dbReference>
<dbReference type="Gene3D" id="3.40.50.720">
    <property type="entry name" value="NAD(P)-binding Rossmann-like Domain"/>
    <property type="match status" value="1"/>
</dbReference>
<dbReference type="InterPro" id="IPR011032">
    <property type="entry name" value="GroES-like_sf"/>
</dbReference>
<dbReference type="SMART" id="SM00829">
    <property type="entry name" value="PKS_ER"/>
    <property type="match status" value="1"/>
</dbReference>
<name>A0A132U6Q7_9BACL</name>
<dbReference type="GO" id="GO:0008270">
    <property type="term" value="F:zinc ion binding"/>
    <property type="evidence" value="ECO:0007669"/>
    <property type="project" value="InterPro"/>
</dbReference>
<evidence type="ECO:0000256" key="1">
    <source>
        <dbReference type="ARBA" id="ARBA00022723"/>
    </source>
</evidence>
<dbReference type="InterPro" id="IPR002328">
    <property type="entry name" value="ADH_Zn_CS"/>
</dbReference>
<accession>A0A132U6Q7</accession>
<evidence type="ECO:0000313" key="6">
    <source>
        <dbReference type="EMBL" id="KWX79003.1"/>
    </source>
</evidence>
<reference evidence="6 7" key="1">
    <citation type="submission" date="2015-08" db="EMBL/GenBank/DDBJ databases">
        <title>Genomes of Paenibacillus riograndensis.</title>
        <authorList>
            <person name="Sant'Anna F.H."/>
            <person name="Souza R."/>
            <person name="Ambrosini A."/>
            <person name="Bach E."/>
            <person name="Fernandes G."/>
            <person name="Balsanelli E."/>
            <person name="Baura V.A."/>
            <person name="Pedrosa F.O."/>
            <person name="Souza E.M."/>
            <person name="Passaglia L."/>
        </authorList>
    </citation>
    <scope>NUCLEOTIDE SEQUENCE [LARGE SCALE GENOMIC DNA]</scope>
    <source>
        <strain evidence="6 7">CAS34</strain>
    </source>
</reference>
<proteinExistence type="inferred from homology"/>
<dbReference type="InterPro" id="IPR036291">
    <property type="entry name" value="NAD(P)-bd_dom_sf"/>
</dbReference>
<dbReference type="Proteomes" id="UP000070475">
    <property type="component" value="Unassembled WGS sequence"/>
</dbReference>
<comment type="cofactor">
    <cofactor evidence="4">
        <name>Zn(2+)</name>
        <dbReference type="ChEBI" id="CHEBI:29105"/>
    </cofactor>
</comment>
<dbReference type="AlphaFoldDB" id="A0A132U6Q7"/>
<dbReference type="PROSITE" id="PS00059">
    <property type="entry name" value="ADH_ZINC"/>
    <property type="match status" value="1"/>
</dbReference>
<dbReference type="Pfam" id="PF08240">
    <property type="entry name" value="ADH_N"/>
    <property type="match status" value="1"/>
</dbReference>
<gene>
    <name evidence="6" type="ORF">AMQ84_08220</name>
</gene>
<sequence>MISYILEGPKNMIPVDAEIPEPSPYEVRIKIAYTGVCASDISIYLGKRSPEMYTEGPVLLGHEPSGVIDKIGSMVTGLRVGDRVTCIGVWGCFSEYVVTEPMNVLKLHPDLSLVDSSIVEVLPSIAMTAMKTGITESSDVLIYGQGLTGLIMTRLVRFFGCKKLIVADLYEEKLRIAKEFGATYFINASTENMTERIKEIVPEGVDIAIIATRDGNDVEKAIDWTRIRGKIVNFGGIGPCDGFDYFKLHRKGLSVVKESMNISGVFEHRKLWRDAMELVADGILPTPRLRTHIFPMDQLQQALDLRAECSAGAIHVLMENEWAREKRLNGELF</sequence>
<dbReference type="PATRIC" id="fig|483937.3.peg.3867"/>
<dbReference type="GO" id="GO:0016491">
    <property type="term" value="F:oxidoreductase activity"/>
    <property type="evidence" value="ECO:0007669"/>
    <property type="project" value="UniProtKB-KW"/>
</dbReference>
<dbReference type="Pfam" id="PF00107">
    <property type="entry name" value="ADH_zinc_N"/>
    <property type="match status" value="1"/>
</dbReference>
<dbReference type="InterPro" id="IPR020843">
    <property type="entry name" value="ER"/>
</dbReference>
<dbReference type="PANTHER" id="PTHR43401:SF2">
    <property type="entry name" value="L-THREONINE 3-DEHYDROGENASE"/>
    <property type="match status" value="1"/>
</dbReference>
<comment type="similarity">
    <text evidence="4">Belongs to the zinc-containing alcohol dehydrogenase family.</text>
</comment>
<dbReference type="SUPFAM" id="SSF51735">
    <property type="entry name" value="NAD(P)-binding Rossmann-fold domains"/>
    <property type="match status" value="1"/>
</dbReference>